<reference evidence="7 8" key="1">
    <citation type="submission" date="2020-03" db="EMBL/GenBank/DDBJ databases">
        <title>Genomic Encyclopedia of Type Strains, Phase IV (KMG-IV): sequencing the most valuable type-strain genomes for metagenomic binning, comparative biology and taxonomic classification.</title>
        <authorList>
            <person name="Goeker M."/>
        </authorList>
    </citation>
    <scope>NUCLEOTIDE SEQUENCE [LARGE SCALE GENOMIC DNA]</scope>
    <source>
        <strain evidence="7 8">DSM 101599</strain>
    </source>
</reference>
<proteinExistence type="predicted"/>
<keyword evidence="2 5" id="KW-0812">Transmembrane</keyword>
<feature type="transmembrane region" description="Helical" evidence="5">
    <location>
        <begin position="395"/>
        <end position="411"/>
    </location>
</feature>
<evidence type="ECO:0000256" key="1">
    <source>
        <dbReference type="ARBA" id="ARBA00004141"/>
    </source>
</evidence>
<dbReference type="RefSeq" id="WP_167187496.1">
    <property type="nucleotide sequence ID" value="NZ_JAASQL010000002.1"/>
</dbReference>
<dbReference type="PANTHER" id="PTHR37422:SF13">
    <property type="entry name" value="LIPOPOLYSACCHARIDE BIOSYNTHESIS PROTEIN PA4999-RELATED"/>
    <property type="match status" value="1"/>
</dbReference>
<feature type="transmembrane region" description="Helical" evidence="5">
    <location>
        <begin position="157"/>
        <end position="176"/>
    </location>
</feature>
<evidence type="ECO:0000259" key="6">
    <source>
        <dbReference type="Pfam" id="PF04932"/>
    </source>
</evidence>
<accession>A0ABX0UAQ1</accession>
<dbReference type="EMBL" id="JAASQL010000002">
    <property type="protein sequence ID" value="NIJ45444.1"/>
    <property type="molecule type" value="Genomic_DNA"/>
</dbReference>
<evidence type="ECO:0000256" key="5">
    <source>
        <dbReference type="SAM" id="Phobius"/>
    </source>
</evidence>
<feature type="transmembrane region" description="Helical" evidence="5">
    <location>
        <begin position="97"/>
        <end position="121"/>
    </location>
</feature>
<feature type="transmembrane region" description="Helical" evidence="5">
    <location>
        <begin position="196"/>
        <end position="218"/>
    </location>
</feature>
<dbReference type="InterPro" id="IPR051533">
    <property type="entry name" value="WaaL-like"/>
</dbReference>
<evidence type="ECO:0000313" key="7">
    <source>
        <dbReference type="EMBL" id="NIJ45444.1"/>
    </source>
</evidence>
<feature type="transmembrane region" description="Helical" evidence="5">
    <location>
        <begin position="225"/>
        <end position="242"/>
    </location>
</feature>
<sequence length="438" mass="49181">MIKNRTLLVGIHLFAGFFLTISIVPKLVAIGILVYALFDIYATKNKNNQSFLWAAYFVSAEVLMRMTGGAVFWEMGKYVTMLLLFLGLIIEEKHKGVPIVFLMYIFLLLVGVTFSNIPVGYSIRKAVVFNLSGPITLGVAAMYFYKRDVDYERFKEILFFSLLPVLSMLVLLYFRTPSLKEITFGSSANYSTSGGFGPNQVATALGYGIFILATLLLVKEKVSGYLAIDILLLFYLIYRGLLTFSRGGILTGFIAFVLLSVFYLYSRGKISSILKYMGMMLFFLVSVWIYSTNITGGMLENRYLGKNAKGVQKEDISSGRVDIFENQLETFMDNPIFGIGVGSGKYMRIEEEGGHVTAASHNEMSRLLEEHGLIGLFALLLLFFASTINFFEQPLYFKGFVIAFASIWFLTINHSAMRVAFPGFIYGLSLINVVKRDK</sequence>
<evidence type="ECO:0000256" key="3">
    <source>
        <dbReference type="ARBA" id="ARBA00022989"/>
    </source>
</evidence>
<comment type="subcellular location">
    <subcellularLocation>
        <location evidence="1">Membrane</location>
        <topology evidence="1">Multi-pass membrane protein</topology>
    </subcellularLocation>
</comment>
<dbReference type="PANTHER" id="PTHR37422">
    <property type="entry name" value="TEICHURONIC ACID BIOSYNTHESIS PROTEIN TUAE"/>
    <property type="match status" value="1"/>
</dbReference>
<evidence type="ECO:0000313" key="8">
    <source>
        <dbReference type="Proteomes" id="UP000745859"/>
    </source>
</evidence>
<dbReference type="Pfam" id="PF04932">
    <property type="entry name" value="Wzy_C"/>
    <property type="match status" value="1"/>
</dbReference>
<feature type="transmembrane region" description="Helical" evidence="5">
    <location>
        <begin position="72"/>
        <end position="90"/>
    </location>
</feature>
<feature type="domain" description="O-antigen ligase-related" evidence="6">
    <location>
        <begin position="232"/>
        <end position="380"/>
    </location>
</feature>
<feature type="transmembrane region" description="Helical" evidence="5">
    <location>
        <begin position="127"/>
        <end position="145"/>
    </location>
</feature>
<feature type="transmembrane region" description="Helical" evidence="5">
    <location>
        <begin position="417"/>
        <end position="434"/>
    </location>
</feature>
<dbReference type="InterPro" id="IPR007016">
    <property type="entry name" value="O-antigen_ligase-rel_domated"/>
</dbReference>
<comment type="caution">
    <text evidence="7">The sequence shown here is derived from an EMBL/GenBank/DDBJ whole genome shotgun (WGS) entry which is preliminary data.</text>
</comment>
<feature type="transmembrane region" description="Helical" evidence="5">
    <location>
        <begin position="273"/>
        <end position="291"/>
    </location>
</feature>
<keyword evidence="4 5" id="KW-0472">Membrane</keyword>
<feature type="transmembrane region" description="Helical" evidence="5">
    <location>
        <begin position="248"/>
        <end position="266"/>
    </location>
</feature>
<dbReference type="Proteomes" id="UP000745859">
    <property type="component" value="Unassembled WGS sequence"/>
</dbReference>
<organism evidence="7 8">
    <name type="scientific">Wenyingzhuangia heitensis</name>
    <dbReference type="NCBI Taxonomy" id="1487859"/>
    <lineage>
        <taxon>Bacteria</taxon>
        <taxon>Pseudomonadati</taxon>
        <taxon>Bacteroidota</taxon>
        <taxon>Flavobacteriia</taxon>
        <taxon>Flavobacteriales</taxon>
        <taxon>Flavobacteriaceae</taxon>
        <taxon>Wenyingzhuangia</taxon>
    </lineage>
</organism>
<keyword evidence="3 5" id="KW-1133">Transmembrane helix</keyword>
<evidence type="ECO:0000256" key="2">
    <source>
        <dbReference type="ARBA" id="ARBA00022692"/>
    </source>
</evidence>
<protein>
    <recommendedName>
        <fullName evidence="6">O-antigen ligase-related domain-containing protein</fullName>
    </recommendedName>
</protein>
<name>A0ABX0UAQ1_9FLAO</name>
<keyword evidence="8" id="KW-1185">Reference proteome</keyword>
<evidence type="ECO:0000256" key="4">
    <source>
        <dbReference type="ARBA" id="ARBA00023136"/>
    </source>
</evidence>
<feature type="transmembrane region" description="Helical" evidence="5">
    <location>
        <begin position="12"/>
        <end position="38"/>
    </location>
</feature>
<gene>
    <name evidence="7" type="ORF">FHR24_001912</name>
</gene>
<feature type="transmembrane region" description="Helical" evidence="5">
    <location>
        <begin position="371"/>
        <end position="388"/>
    </location>
</feature>